<feature type="compositionally biased region" description="Pro residues" evidence="1">
    <location>
        <begin position="709"/>
        <end position="718"/>
    </location>
</feature>
<dbReference type="SUPFAM" id="SSF53098">
    <property type="entry name" value="Ribonuclease H-like"/>
    <property type="match status" value="1"/>
</dbReference>
<organism evidence="2 3">
    <name type="scientific">Malassezia japonica</name>
    <dbReference type="NCBI Taxonomy" id="223818"/>
    <lineage>
        <taxon>Eukaryota</taxon>
        <taxon>Fungi</taxon>
        <taxon>Dikarya</taxon>
        <taxon>Basidiomycota</taxon>
        <taxon>Ustilaginomycotina</taxon>
        <taxon>Malasseziomycetes</taxon>
        <taxon>Malasseziales</taxon>
        <taxon>Malasseziaceae</taxon>
        <taxon>Malassezia</taxon>
    </lineage>
</organism>
<dbReference type="AlphaFoldDB" id="A0AAF0J9G9"/>
<feature type="compositionally biased region" description="Low complexity" evidence="1">
    <location>
        <begin position="382"/>
        <end position="402"/>
    </location>
</feature>
<dbReference type="EMBL" id="CP119958">
    <property type="protein sequence ID" value="WFD38145.1"/>
    <property type="molecule type" value="Genomic_DNA"/>
</dbReference>
<feature type="compositionally biased region" description="Low complexity" evidence="1">
    <location>
        <begin position="744"/>
        <end position="761"/>
    </location>
</feature>
<dbReference type="Proteomes" id="UP001217754">
    <property type="component" value="Chromosome 1"/>
</dbReference>
<protein>
    <submittedName>
        <fullName evidence="2">Uncharacterized protein</fullName>
    </submittedName>
</protein>
<feature type="compositionally biased region" description="Low complexity" evidence="1">
    <location>
        <begin position="788"/>
        <end position="802"/>
    </location>
</feature>
<dbReference type="GeneID" id="85224742"/>
<feature type="compositionally biased region" description="Polar residues" evidence="1">
    <location>
        <begin position="696"/>
        <end position="705"/>
    </location>
</feature>
<feature type="region of interest" description="Disordered" evidence="1">
    <location>
        <begin position="284"/>
        <end position="407"/>
    </location>
</feature>
<feature type="region of interest" description="Disordered" evidence="1">
    <location>
        <begin position="34"/>
        <end position="56"/>
    </location>
</feature>
<feature type="compositionally biased region" description="Basic and acidic residues" evidence="1">
    <location>
        <begin position="335"/>
        <end position="347"/>
    </location>
</feature>
<feature type="compositionally biased region" description="Low complexity" evidence="1">
    <location>
        <begin position="594"/>
        <end position="635"/>
    </location>
</feature>
<dbReference type="InterPro" id="IPR012337">
    <property type="entry name" value="RNaseH-like_sf"/>
</dbReference>
<feature type="compositionally biased region" description="Basic and acidic residues" evidence="1">
    <location>
        <begin position="97"/>
        <end position="114"/>
    </location>
</feature>
<feature type="compositionally biased region" description="Basic and acidic residues" evidence="1">
    <location>
        <begin position="882"/>
        <end position="891"/>
    </location>
</feature>
<feature type="compositionally biased region" description="Polar residues" evidence="1">
    <location>
        <begin position="299"/>
        <end position="334"/>
    </location>
</feature>
<proteinExistence type="predicted"/>
<feature type="compositionally biased region" description="Polar residues" evidence="1">
    <location>
        <begin position="456"/>
        <end position="476"/>
    </location>
</feature>
<feature type="region of interest" description="Disordered" evidence="1">
    <location>
        <begin position="879"/>
        <end position="937"/>
    </location>
</feature>
<evidence type="ECO:0000313" key="2">
    <source>
        <dbReference type="EMBL" id="WFD38145.1"/>
    </source>
</evidence>
<feature type="region of interest" description="Disordered" evidence="1">
    <location>
        <begin position="450"/>
        <end position="671"/>
    </location>
</feature>
<evidence type="ECO:0000256" key="1">
    <source>
        <dbReference type="SAM" id="MobiDB-lite"/>
    </source>
</evidence>
<reference evidence="2" key="1">
    <citation type="submission" date="2023-03" db="EMBL/GenBank/DDBJ databases">
        <title>Mating type loci evolution in Malassezia.</title>
        <authorList>
            <person name="Coelho M.A."/>
        </authorList>
    </citation>
    <scope>NUCLEOTIDE SEQUENCE</scope>
    <source>
        <strain evidence="2">CBS 9431</strain>
    </source>
</reference>
<accession>A0AAF0J9G9</accession>
<name>A0AAF0J9G9_9BASI</name>
<feature type="compositionally biased region" description="Pro residues" evidence="1">
    <location>
        <begin position="40"/>
        <end position="50"/>
    </location>
</feature>
<feature type="compositionally biased region" description="Polar residues" evidence="1">
    <location>
        <begin position="662"/>
        <end position="671"/>
    </location>
</feature>
<dbReference type="InterPro" id="IPR036397">
    <property type="entry name" value="RNaseH_sf"/>
</dbReference>
<keyword evidence="3" id="KW-1185">Reference proteome</keyword>
<feature type="region of interest" description="Disordered" evidence="1">
    <location>
        <begin position="696"/>
        <end position="858"/>
    </location>
</feature>
<dbReference type="Gene3D" id="3.30.420.10">
    <property type="entry name" value="Ribonuclease H-like superfamily/Ribonuclease H"/>
    <property type="match status" value="1"/>
</dbReference>
<gene>
    <name evidence="2" type="ORF">MJAP1_001093</name>
</gene>
<evidence type="ECO:0000313" key="3">
    <source>
        <dbReference type="Proteomes" id="UP001217754"/>
    </source>
</evidence>
<feature type="compositionally biased region" description="Low complexity" evidence="1">
    <location>
        <begin position="518"/>
        <end position="527"/>
    </location>
</feature>
<dbReference type="GO" id="GO:0003676">
    <property type="term" value="F:nucleic acid binding"/>
    <property type="evidence" value="ECO:0007669"/>
    <property type="project" value="InterPro"/>
</dbReference>
<feature type="compositionally biased region" description="Low complexity" evidence="1">
    <location>
        <begin position="841"/>
        <end position="858"/>
    </location>
</feature>
<feature type="region of interest" description="Disordered" evidence="1">
    <location>
        <begin position="68"/>
        <end position="145"/>
    </location>
</feature>
<dbReference type="RefSeq" id="XP_060121042.1">
    <property type="nucleotide sequence ID" value="XM_060265059.1"/>
</dbReference>
<sequence>MDIYDEFSARYRPEAIVSPPTNPAALVQDSVQGRGVPLTRPRPGPVPVPVRPGDVVQQAQGNYLPKYTKASPSRMQQPVFDPMFSPSASAHTSPRKTAREEHDERVLSAVKRFDALAMPDDDERPESPTPKAYMQSPPLAPEEEDSSDMLTPVQEAVYAQFSGADLDDHECMPDIQAAFVSVAMLASAQVPGGPKAQCSVYFGADHPDNKVELLDTKELTPATAKRTPLTAAAVVRRAELNGVIRALRLLLLQPLRRKCVHVCVSSAYVAKAWGTWIPDWETNGWPGDEPEARPGSRTMLRQNSSSQGSRVHTPNGTYLDTDNSPVQRSPLSRSPRNDPYLDDRSEIRSMQAQRAVPSLRGAELLSTPKRSALRTPRHPAESESSSAESPLAPESASPNSSSRSRKRRLVDEDLLKELAALRAQHAEADYRGGARIHLYLIERTHNPAAIALHDTPTMQRIQRPSSRSSVRSNTTPLRPRRSEPNLAQHARSPAESVRSPAMESVKSPALDAPRSRSRGSARGDASPLPKARSPIWQALPPGATFGTPVYSEHSPNSPAADRFERPESVQGRARRPRRRQGSVQAGDAQEPKADAAAAPSALPAAQAQAQAPPQAPAQAPSAASESSDSSEPKALTMEALQEHNRRTGTGKSSRFPGRRAMSTKSGARSESGFSIISRLTSKMFRKHDAAGNATTMPTEQVSEQATPVVPAPQIPDAPTPRAAPASVPVMQPAPQVYTSPRPSAHVAAPDATKAPAAAPQAPVRPNDNALGIVLKNTPDTSRAPSVLAEAPSPRPSEAPSTRPVRRRMPRSAPSSTSHPDLRKSAQAQAAPALPTEFTWDAPVPATRSPRVAAPRVASPAHMSRGTAWLASEAQFAPTPVHPADRVRRAPEPVDDGFGSSAALPNSSPYARRTARHGATSYSARGAQFVADSASESE</sequence>